<evidence type="ECO:0000256" key="5">
    <source>
        <dbReference type="ARBA" id="ARBA00022801"/>
    </source>
</evidence>
<dbReference type="InterPro" id="IPR017853">
    <property type="entry name" value="GH"/>
</dbReference>
<keyword evidence="5" id="KW-0378">Hydrolase</keyword>
<accession>A0A261FMM9</accession>
<name>A0A261FMM9_9BIFI</name>
<keyword evidence="4" id="KW-0732">Signal</keyword>
<dbReference type="InterPro" id="IPR010720">
    <property type="entry name" value="Alpha-L-AF_C"/>
</dbReference>
<comment type="similarity">
    <text evidence="2">Belongs to the glycosyl hydrolase 51 family.</text>
</comment>
<dbReference type="EMBL" id="MWWW01000008">
    <property type="protein sequence ID" value="OZG60442.1"/>
    <property type="molecule type" value="Genomic_DNA"/>
</dbReference>
<protein>
    <recommendedName>
        <fullName evidence="3">non-reducing end alpha-L-arabinofuranosidase</fullName>
        <ecNumber evidence="3">3.2.1.55</ecNumber>
    </recommendedName>
</protein>
<evidence type="ECO:0000256" key="7">
    <source>
        <dbReference type="SAM" id="MobiDB-lite"/>
    </source>
</evidence>
<dbReference type="Pfam" id="PF22848">
    <property type="entry name" value="ASD1_dom"/>
    <property type="match status" value="1"/>
</dbReference>
<dbReference type="PANTHER" id="PTHR31776">
    <property type="entry name" value="ALPHA-L-ARABINOFURANOSIDASE 1"/>
    <property type="match status" value="1"/>
</dbReference>
<comment type="catalytic activity">
    <reaction evidence="1">
        <text>Hydrolysis of terminal non-reducing alpha-L-arabinofuranoside residues in alpha-L-arabinosides.</text>
        <dbReference type="EC" id="3.2.1.55"/>
    </reaction>
</comment>
<dbReference type="Gene3D" id="3.20.20.80">
    <property type="entry name" value="Glycosidases"/>
    <property type="match status" value="1"/>
</dbReference>
<reference evidence="9 10" key="1">
    <citation type="journal article" date="2017" name="BMC Genomics">
        <title>Comparative genomic and phylogenomic analyses of the Bifidobacteriaceae family.</title>
        <authorList>
            <person name="Lugli G.A."/>
            <person name="Milani C."/>
            <person name="Turroni F."/>
            <person name="Duranti S."/>
            <person name="Mancabelli L."/>
            <person name="Mangifesta M."/>
            <person name="Ferrario C."/>
            <person name="Modesto M."/>
            <person name="Mattarelli P."/>
            <person name="Jiri K."/>
            <person name="van Sinderen D."/>
            <person name="Ventura M."/>
        </authorList>
    </citation>
    <scope>NUCLEOTIDE SEQUENCE [LARGE SCALE GENOMIC DNA]</scope>
    <source>
        <strain evidence="9 10">DSM 100196</strain>
    </source>
</reference>
<dbReference type="EC" id="3.2.1.55" evidence="3"/>
<dbReference type="InterPro" id="IPR055235">
    <property type="entry name" value="ASD1_cat"/>
</dbReference>
<keyword evidence="10" id="KW-1185">Reference proteome</keyword>
<evidence type="ECO:0000259" key="8">
    <source>
        <dbReference type="SMART" id="SM00813"/>
    </source>
</evidence>
<evidence type="ECO:0000256" key="2">
    <source>
        <dbReference type="ARBA" id="ARBA00007186"/>
    </source>
</evidence>
<gene>
    <name evidence="9" type="ORF">BMYO_0903</name>
</gene>
<dbReference type="AlphaFoldDB" id="A0A261FMM9"/>
<organism evidence="9 10">
    <name type="scientific">Bifidobacterium myosotis</name>
    <dbReference type="NCBI Taxonomy" id="1630166"/>
    <lineage>
        <taxon>Bacteria</taxon>
        <taxon>Bacillati</taxon>
        <taxon>Actinomycetota</taxon>
        <taxon>Actinomycetes</taxon>
        <taxon>Bifidobacteriales</taxon>
        <taxon>Bifidobacteriaceae</taxon>
        <taxon>Bifidobacterium</taxon>
    </lineage>
</organism>
<evidence type="ECO:0000256" key="4">
    <source>
        <dbReference type="ARBA" id="ARBA00022729"/>
    </source>
</evidence>
<feature type="domain" description="Alpha-L-arabinofuranosidase C-terminal" evidence="8">
    <location>
        <begin position="658"/>
        <end position="861"/>
    </location>
</feature>
<evidence type="ECO:0000256" key="6">
    <source>
        <dbReference type="ARBA" id="ARBA00023180"/>
    </source>
</evidence>
<dbReference type="RefSeq" id="WP_233428157.1">
    <property type="nucleotide sequence ID" value="NZ_MWWW01000008.1"/>
</dbReference>
<dbReference type="SMART" id="SM00813">
    <property type="entry name" value="Alpha-L-AF_C"/>
    <property type="match status" value="1"/>
</dbReference>
<evidence type="ECO:0000313" key="10">
    <source>
        <dbReference type="Proteomes" id="UP000216871"/>
    </source>
</evidence>
<proteinExistence type="inferred from homology"/>
<evidence type="ECO:0000256" key="1">
    <source>
        <dbReference type="ARBA" id="ARBA00001462"/>
    </source>
</evidence>
<comment type="caution">
    <text evidence="9">The sequence shown here is derived from an EMBL/GenBank/DDBJ whole genome shotgun (WGS) entry which is preliminary data.</text>
</comment>
<dbReference type="GO" id="GO:0046556">
    <property type="term" value="F:alpha-L-arabinofuranosidase activity"/>
    <property type="evidence" value="ECO:0007669"/>
    <property type="project" value="UniProtKB-EC"/>
</dbReference>
<dbReference type="PANTHER" id="PTHR31776:SF0">
    <property type="entry name" value="ALPHA-L-ARABINOFURANOSIDASE 1"/>
    <property type="match status" value="1"/>
</dbReference>
<dbReference type="InterPro" id="IPR051563">
    <property type="entry name" value="Glycosyl_Hydrolase_51"/>
</dbReference>
<dbReference type="GO" id="GO:0046373">
    <property type="term" value="P:L-arabinose metabolic process"/>
    <property type="evidence" value="ECO:0007669"/>
    <property type="project" value="InterPro"/>
</dbReference>
<dbReference type="Proteomes" id="UP000216871">
    <property type="component" value="Unassembled WGS sequence"/>
</dbReference>
<feature type="region of interest" description="Disordered" evidence="7">
    <location>
        <begin position="253"/>
        <end position="282"/>
    </location>
</feature>
<keyword evidence="6" id="KW-0325">Glycoprotein</keyword>
<feature type="compositionally biased region" description="Polar residues" evidence="7">
    <location>
        <begin position="337"/>
        <end position="348"/>
    </location>
</feature>
<sequence>MVRISVGAPTHQTSGRLYGAFFEDINHSADGGLNANMVNNYSFDGVYLDHHTWRLSGADRWRTQADPLRFWRFDGCSAVSCGTEIRGTHGQTLDTSADCPAPPIHAHSRYARITVGDGCESAGAGDANVQPDDAATDGMTGVTITDGPATANRAATIENLGYNGGGTNAGEPAFAITAGHTYDVSLCIRAVSGAARLSICVIGGDGSPLTGSARLICEAGRTPGANAGDCAGDCASNCTGGCASDCTAPSVRGIADPSSPHNDGTADRTPAGNPSDSPVSADVSPATIEQLDDGWVRVSAQVNGLATDYGKLRIRIETGISIGIRPGDVPDAEGPSNPDNLNGPSRPNTADGLDDPASPVVFDLDLVQFMDADYWGAGDPKWRYGKLRRDLVEAIAALHPAFVRFPGGCIVEGVTPGNEYRWKDTVGALPARRAQYSMWSFKMPDGSSYCQSYQIGFYEYFCLCEDLGAKPLPTLFAGIACQSPGRDPRHMDTDSEPFRRNVIQDYLDLIEFANGDPSTSPWAAVRRDMGHPEPFGLDMIGVGNENFGADYVDKFDRIAAAIHERYPDMLCVMSAGLFPFRPAMARTWHHARAIASGSAATAKTGDSATSRGPLAAVGSATGDAILVDEHSYHSPAWFESQAHRFDDYPRCGAGVYFGEYSANGYFAGQPQTEQGANTWRSALGEAAFLTGCERNSDVVRMTSYAPLLAHIPAKGWAQNLIEFNPAHVNPTVNYEVERLFSTHLGPWTYDVAIESNPNAKHLYVSVTGADNDDPYRHIKIVNTAERPVDVTLEIARGLAGLSATASHGPVRIEVETLTAEPDAKTVIGYRGEATKAIDRARRTYTLPSPSSLLAMKIPPYSVTLVTSR</sequence>
<evidence type="ECO:0000313" key="9">
    <source>
        <dbReference type="EMBL" id="OZG60442.1"/>
    </source>
</evidence>
<dbReference type="SUPFAM" id="SSF51445">
    <property type="entry name" value="(Trans)glycosidases"/>
    <property type="match status" value="1"/>
</dbReference>
<dbReference type="Pfam" id="PF06964">
    <property type="entry name" value="Alpha-L-AF_C"/>
    <property type="match status" value="1"/>
</dbReference>
<evidence type="ECO:0000256" key="3">
    <source>
        <dbReference type="ARBA" id="ARBA00012670"/>
    </source>
</evidence>
<feature type="region of interest" description="Disordered" evidence="7">
    <location>
        <begin position="323"/>
        <end position="355"/>
    </location>
</feature>